<proteinExistence type="predicted"/>
<protein>
    <submittedName>
        <fullName evidence="1">Uncharacterized protein</fullName>
    </submittedName>
</protein>
<reference evidence="1" key="1">
    <citation type="submission" date="2019-08" db="EMBL/GenBank/DDBJ databases">
        <authorList>
            <person name="Kucharzyk K."/>
            <person name="Murdoch R.W."/>
            <person name="Higgins S."/>
            <person name="Loffler F."/>
        </authorList>
    </citation>
    <scope>NUCLEOTIDE SEQUENCE</scope>
</reference>
<gene>
    <name evidence="1" type="ORF">SDC9_125111</name>
</gene>
<name>A0A645CM17_9ZZZZ</name>
<evidence type="ECO:0000313" key="1">
    <source>
        <dbReference type="EMBL" id="MPM78100.1"/>
    </source>
</evidence>
<sequence>MKGFVKCITALILCCTYMHASTGFGVHICHHAGSADLLIINSDKDCNDIHKHCSCNSQGCKSAKHDRNCCETEIHHLDTDVELVTGQSNSSNIEEQSPGIPSAQLPQLYEVLPGCTWKRVPGFAPLPPGLPGFSLPLLSQWRL</sequence>
<organism evidence="1">
    <name type="scientific">bioreactor metagenome</name>
    <dbReference type="NCBI Taxonomy" id="1076179"/>
    <lineage>
        <taxon>unclassified sequences</taxon>
        <taxon>metagenomes</taxon>
        <taxon>ecological metagenomes</taxon>
    </lineage>
</organism>
<comment type="caution">
    <text evidence="1">The sequence shown here is derived from an EMBL/GenBank/DDBJ whole genome shotgun (WGS) entry which is preliminary data.</text>
</comment>
<dbReference type="EMBL" id="VSSQ01028391">
    <property type="protein sequence ID" value="MPM78100.1"/>
    <property type="molecule type" value="Genomic_DNA"/>
</dbReference>
<accession>A0A645CM17</accession>
<dbReference type="AlphaFoldDB" id="A0A645CM17"/>